<dbReference type="InterPro" id="IPR036208">
    <property type="entry name" value="VHL_sf"/>
</dbReference>
<accession>A0A4Q7IS55</accession>
<dbReference type="SUPFAM" id="SSF49468">
    <property type="entry name" value="VHL"/>
    <property type="match status" value="1"/>
</dbReference>
<dbReference type="AlphaFoldDB" id="A0A4Q7IS55"/>
<evidence type="ECO:0000313" key="2">
    <source>
        <dbReference type="EMBL" id="RZQ54386.1"/>
    </source>
</evidence>
<evidence type="ECO:0000259" key="1">
    <source>
        <dbReference type="Pfam" id="PF01847"/>
    </source>
</evidence>
<dbReference type="Gene3D" id="2.60.40.780">
    <property type="entry name" value="von Hippel-Lindau disease tumour suppressor, beta domain"/>
    <property type="match status" value="1"/>
</dbReference>
<dbReference type="InterPro" id="IPR024053">
    <property type="entry name" value="VHL_beta_dom"/>
</dbReference>
<reference evidence="5" key="3">
    <citation type="submission" date="2019-06" db="EMBL/GenBank/DDBJ databases">
        <title>Co-occurence of chitin degradation, pigmentation and bioactivity in marine Pseudoalteromonas.</title>
        <authorList>
            <person name="Sonnenschein E.C."/>
            <person name="Bech P.K."/>
        </authorList>
    </citation>
    <scope>NUCLEOTIDE SEQUENCE [LARGE SCALE GENOMIC DNA]</scope>
    <source>
        <strain evidence="5">S1189</strain>
    </source>
</reference>
<reference evidence="3 5" key="1">
    <citation type="submission" date="2017-12" db="EMBL/GenBank/DDBJ databases">
        <authorList>
            <person name="Paulsen S."/>
            <person name="Gram L.K."/>
        </authorList>
    </citation>
    <scope>NUCLEOTIDE SEQUENCE [LARGE SCALE GENOMIC DNA]</scope>
    <source>
        <strain evidence="3 5">S1189</strain>
    </source>
</reference>
<evidence type="ECO:0000313" key="3">
    <source>
        <dbReference type="EMBL" id="TMP79449.1"/>
    </source>
</evidence>
<comment type="caution">
    <text evidence="2">The sequence shown here is derived from an EMBL/GenBank/DDBJ whole genome shotgun (WGS) entry which is preliminary data.</text>
</comment>
<reference evidence="2 4" key="2">
    <citation type="submission" date="2018-01" db="EMBL/GenBank/DDBJ databases">
        <title>Co-occurrence of chitin degradation, pigmentation and bioactivity in marine Pseudoalteromonas.</title>
        <authorList>
            <person name="Paulsen S."/>
            <person name="Gram L."/>
            <person name="Machado H."/>
        </authorList>
    </citation>
    <scope>NUCLEOTIDE SEQUENCE [LARGE SCALE GENOMIC DNA]</scope>
    <source>
        <strain evidence="2 4">S3898</strain>
    </source>
</reference>
<gene>
    <name evidence="2" type="ORF">C1E23_04030</name>
    <name evidence="3" type="ORF">CWB73_13580</name>
</gene>
<dbReference type="PROSITE" id="PS51257">
    <property type="entry name" value="PROKAR_LIPOPROTEIN"/>
    <property type="match status" value="1"/>
</dbReference>
<dbReference type="Pfam" id="PF01847">
    <property type="entry name" value="VHL"/>
    <property type="match status" value="1"/>
</dbReference>
<proteinExistence type="predicted"/>
<protein>
    <recommendedName>
        <fullName evidence="1">von Hippel-Lindau disease tumour suppressor beta domain-containing protein</fullName>
    </recommendedName>
</protein>
<dbReference type="InterPro" id="IPR037140">
    <property type="entry name" value="VHL_beta_dom_sf"/>
</dbReference>
<evidence type="ECO:0000313" key="5">
    <source>
        <dbReference type="Proteomes" id="UP000307362"/>
    </source>
</evidence>
<feature type="domain" description="von Hippel-Lindau disease tumour suppressor beta" evidence="1">
    <location>
        <begin position="125"/>
        <end position="192"/>
    </location>
</feature>
<dbReference type="Proteomes" id="UP000291338">
    <property type="component" value="Unassembled WGS sequence"/>
</dbReference>
<evidence type="ECO:0000313" key="4">
    <source>
        <dbReference type="Proteomes" id="UP000291338"/>
    </source>
</evidence>
<reference evidence="3" key="4">
    <citation type="submission" date="2019-09" db="EMBL/GenBank/DDBJ databases">
        <title>Co-occurence of chitin degradation, pigmentation and bioactivity in marine Pseudoalteromonas.</title>
        <authorList>
            <person name="Sonnenschein E.C."/>
            <person name="Bech P.K."/>
        </authorList>
    </citation>
    <scope>NUCLEOTIDE SEQUENCE</scope>
    <source>
        <strain evidence="3">S1189</strain>
    </source>
</reference>
<dbReference type="EMBL" id="PPSX01000015">
    <property type="protein sequence ID" value="RZQ54386.1"/>
    <property type="molecule type" value="Genomic_DNA"/>
</dbReference>
<organism evidence="2 4">
    <name type="scientific">Pseudoalteromonas phenolica</name>
    <dbReference type="NCBI Taxonomy" id="161398"/>
    <lineage>
        <taxon>Bacteria</taxon>
        <taxon>Pseudomonadati</taxon>
        <taxon>Pseudomonadota</taxon>
        <taxon>Gammaproteobacteria</taxon>
        <taxon>Alteromonadales</taxon>
        <taxon>Pseudoalteromonadaceae</taxon>
        <taxon>Pseudoalteromonas</taxon>
    </lineage>
</organism>
<dbReference type="Proteomes" id="UP000307362">
    <property type="component" value="Unassembled WGS sequence"/>
</dbReference>
<sequence>MGYEMKNIYLILTFLTLVSCASVKNIESANNDLSINSSKYKLALDTYMKKDLLKAFAIAVDDNGAFAFGYSFEYSNQQGADDRALKECIESRKMFKVMAQCSIYMRGNELYKSTKKSDCTSLGSLRSLNSAIETSLIFENGTHSEINIYWVDYDGEEVFYNSLKRFDSYTQQTYLKHPWVVRDQNGSCIAVVESAEL</sequence>
<dbReference type="EMBL" id="PNCM01000029">
    <property type="protein sequence ID" value="TMP79449.1"/>
    <property type="molecule type" value="Genomic_DNA"/>
</dbReference>
<name>A0A4Q7IS55_9GAMM</name>